<keyword evidence="1" id="KW-0472">Membrane</keyword>
<protein>
    <submittedName>
        <fullName evidence="3">HD-GYP domain-containing protein (C-di-GMP phosphodiesterase class II)</fullName>
    </submittedName>
</protein>
<feature type="transmembrane region" description="Helical" evidence="1">
    <location>
        <begin position="48"/>
        <end position="73"/>
    </location>
</feature>
<dbReference type="CDD" id="cd00077">
    <property type="entry name" value="HDc"/>
    <property type="match status" value="1"/>
</dbReference>
<dbReference type="InterPro" id="IPR037522">
    <property type="entry name" value="HD_GYP_dom"/>
</dbReference>
<dbReference type="PANTHER" id="PTHR43155:SF2">
    <property type="entry name" value="CYCLIC DI-GMP PHOSPHODIESTERASE PA4108"/>
    <property type="match status" value="1"/>
</dbReference>
<dbReference type="Proteomes" id="UP000593591">
    <property type="component" value="Chromosome"/>
</dbReference>
<evidence type="ECO:0000313" key="5">
    <source>
        <dbReference type="Proteomes" id="UP000578697"/>
    </source>
</evidence>
<evidence type="ECO:0000313" key="3">
    <source>
        <dbReference type="EMBL" id="MBB5219025.1"/>
    </source>
</evidence>
<dbReference type="PROSITE" id="PS51832">
    <property type="entry name" value="HD_GYP"/>
    <property type="match status" value="1"/>
</dbReference>
<keyword evidence="1" id="KW-1133">Transmembrane helix</keyword>
<dbReference type="KEGG" id="trc:DYE49_11650"/>
<dbReference type="AlphaFoldDB" id="A0A840SE40"/>
<dbReference type="Gene3D" id="1.10.3210.10">
    <property type="entry name" value="Hypothetical protein af1432"/>
    <property type="match status" value="1"/>
</dbReference>
<reference evidence="4 6" key="1">
    <citation type="submission" date="2018-08" db="EMBL/GenBank/DDBJ databases">
        <title>The first complete genome of Treponema rectale (CHPAT), a commensal spirochete of the bovine rectum.</title>
        <authorList>
            <person name="Staton G.J."/>
            <person name="Clegg S.R."/>
            <person name="Carter S.D."/>
            <person name="Radford A.D."/>
            <person name="Darby A."/>
            <person name="Hall N."/>
            <person name="Birtles R.J."/>
            <person name="Evans N.J."/>
        </authorList>
    </citation>
    <scope>NUCLEOTIDE SEQUENCE [LARGE SCALE GENOMIC DNA]</scope>
    <source>
        <strain evidence="4 6">CHPA</strain>
    </source>
</reference>
<evidence type="ECO:0000256" key="1">
    <source>
        <dbReference type="SAM" id="Phobius"/>
    </source>
</evidence>
<evidence type="ECO:0000259" key="2">
    <source>
        <dbReference type="PROSITE" id="PS51832"/>
    </source>
</evidence>
<sequence length="290" mass="33301">MEFSETYIYNVKRELGKLRMFSDISETLSELFSSSSGETEEGMDLLPLFIGIGATLLFVFLVFLAVTIIKNFWNKYLFKIHKKAFIQKINKMECFSSDLPEAAALHSFALRCWETGLAIDAHTDRSNNVNLVSDLVYRMCRELKMEKLDCALNFCAAMIYDIGFLDIPGYIFMTEILTQDERNIVKTHVMRFQDRMDFIPEQWQVFFTQVVMYHHENINGTGYPGGYSADEIPVAARMLRIAESYVSLTTARAYHRAKTSRSALVELKSSPFYDQNLVSVLEKVVSVKNS</sequence>
<dbReference type="RefSeq" id="WP_184652462.1">
    <property type="nucleotide sequence ID" value="NZ_JACHFR010000002.1"/>
</dbReference>
<accession>A0A840SE40</accession>
<dbReference type="Proteomes" id="UP000578697">
    <property type="component" value="Unassembled WGS sequence"/>
</dbReference>
<evidence type="ECO:0000313" key="6">
    <source>
        <dbReference type="Proteomes" id="UP000593591"/>
    </source>
</evidence>
<keyword evidence="5" id="KW-1185">Reference proteome</keyword>
<name>A0A840SE40_9SPIR</name>
<feature type="domain" description="HD-GYP" evidence="2">
    <location>
        <begin position="103"/>
        <end position="290"/>
    </location>
</feature>
<dbReference type="EMBL" id="CP031517">
    <property type="protein sequence ID" value="QOS41063.1"/>
    <property type="molecule type" value="Genomic_DNA"/>
</dbReference>
<dbReference type="PANTHER" id="PTHR43155">
    <property type="entry name" value="CYCLIC DI-GMP PHOSPHODIESTERASE PA4108-RELATED"/>
    <property type="match status" value="1"/>
</dbReference>
<evidence type="ECO:0000313" key="4">
    <source>
        <dbReference type="EMBL" id="QOS41063.1"/>
    </source>
</evidence>
<dbReference type="SUPFAM" id="SSF109604">
    <property type="entry name" value="HD-domain/PDEase-like"/>
    <property type="match status" value="1"/>
</dbReference>
<organism evidence="3 5">
    <name type="scientific">Treponema rectale</name>
    <dbReference type="NCBI Taxonomy" id="744512"/>
    <lineage>
        <taxon>Bacteria</taxon>
        <taxon>Pseudomonadati</taxon>
        <taxon>Spirochaetota</taxon>
        <taxon>Spirochaetia</taxon>
        <taxon>Spirochaetales</taxon>
        <taxon>Treponemataceae</taxon>
        <taxon>Treponema</taxon>
    </lineage>
</organism>
<dbReference type="EMBL" id="JACHFR010000002">
    <property type="protein sequence ID" value="MBB5219025.1"/>
    <property type="molecule type" value="Genomic_DNA"/>
</dbReference>
<proteinExistence type="predicted"/>
<reference evidence="3 5" key="2">
    <citation type="submission" date="2020-08" db="EMBL/GenBank/DDBJ databases">
        <title>Genomic Encyclopedia of Type Strains, Phase IV (KMG-IV): sequencing the most valuable type-strain genomes for metagenomic binning, comparative biology and taxonomic classification.</title>
        <authorList>
            <person name="Goeker M."/>
        </authorList>
    </citation>
    <scope>NUCLEOTIDE SEQUENCE [LARGE SCALE GENOMIC DNA]</scope>
    <source>
        <strain evidence="3 5">DSM 103679</strain>
    </source>
</reference>
<gene>
    <name evidence="4" type="ORF">DYE49_11650</name>
    <name evidence="3" type="ORF">HNP77_001394</name>
</gene>
<keyword evidence="1" id="KW-0812">Transmembrane</keyword>
<dbReference type="InterPro" id="IPR003607">
    <property type="entry name" value="HD/PDEase_dom"/>
</dbReference>
<dbReference type="Pfam" id="PF13487">
    <property type="entry name" value="HD_5"/>
    <property type="match status" value="1"/>
</dbReference>